<evidence type="ECO:0000313" key="3">
    <source>
        <dbReference type="EMBL" id="RAK98866.1"/>
    </source>
</evidence>
<dbReference type="PROSITE" id="PS51716">
    <property type="entry name" value="G_IRG"/>
    <property type="match status" value="1"/>
</dbReference>
<organism evidence="3 4">
    <name type="scientific">Aspergillus ibericus CBS 121593</name>
    <dbReference type="NCBI Taxonomy" id="1448316"/>
    <lineage>
        <taxon>Eukaryota</taxon>
        <taxon>Fungi</taxon>
        <taxon>Dikarya</taxon>
        <taxon>Ascomycota</taxon>
        <taxon>Pezizomycotina</taxon>
        <taxon>Eurotiomycetes</taxon>
        <taxon>Eurotiomycetidae</taxon>
        <taxon>Eurotiales</taxon>
        <taxon>Aspergillaceae</taxon>
        <taxon>Aspergillus</taxon>
        <taxon>Aspergillus subgen. Circumdati</taxon>
    </lineage>
</organism>
<evidence type="ECO:0000259" key="2">
    <source>
        <dbReference type="PROSITE" id="PS51716"/>
    </source>
</evidence>
<dbReference type="EMBL" id="KZ824450">
    <property type="protein sequence ID" value="RAK98866.1"/>
    <property type="molecule type" value="Genomic_DNA"/>
</dbReference>
<feature type="domain" description="IRG-type G" evidence="2">
    <location>
        <begin position="17"/>
        <end position="211"/>
    </location>
</feature>
<dbReference type="Pfam" id="PF05049">
    <property type="entry name" value="IIGP"/>
    <property type="match status" value="1"/>
</dbReference>
<dbReference type="InterPro" id="IPR027417">
    <property type="entry name" value="P-loop_NTPase"/>
</dbReference>
<dbReference type="AlphaFoldDB" id="A0A395GTU6"/>
<dbReference type="GeneID" id="37226442"/>
<accession>A0A395GTU6</accession>
<sequence>MNSTTIKQERQDAGWPDECHIAVVGATGAGKSSFVNALRGIRNGHPGAAPVGTSGTTREVHRYLGYNSDDFWIHDVHGVGTESVEAAGYFSAYNLRLYDCVLVVYSDQRRAVDLRILEACDYRHVPVCLVRTQSDQSIRNIVYNYGMALADAMEILIEDILGDINSAFHAAELPDKLQQSVFLVKKNGLYSSVTGCGGGKYGINEQYLVKKLSSVNR</sequence>
<dbReference type="GO" id="GO:0005525">
    <property type="term" value="F:GTP binding"/>
    <property type="evidence" value="ECO:0007669"/>
    <property type="project" value="InterPro"/>
</dbReference>
<keyword evidence="3" id="KW-0378">Hydrolase</keyword>
<dbReference type="VEuPathDB" id="FungiDB:BO80DRAFT_446968"/>
<keyword evidence="4" id="KW-1185">Reference proteome</keyword>
<dbReference type="RefSeq" id="XP_025573194.1">
    <property type="nucleotide sequence ID" value="XM_025721577.1"/>
</dbReference>
<dbReference type="STRING" id="1448316.A0A395GTU6"/>
<dbReference type="InterPro" id="IPR030385">
    <property type="entry name" value="G_IRG_dom"/>
</dbReference>
<name>A0A395GTU6_9EURO</name>
<proteinExistence type="inferred from homology"/>
<dbReference type="Gene3D" id="3.40.50.300">
    <property type="entry name" value="P-loop containing nucleotide triphosphate hydrolases"/>
    <property type="match status" value="1"/>
</dbReference>
<comment type="similarity">
    <text evidence="1">Belongs to the TRAFAC class dynamin-like GTPase superfamily. IRG family.</text>
</comment>
<dbReference type="OrthoDB" id="422720at2759"/>
<dbReference type="SUPFAM" id="SSF52540">
    <property type="entry name" value="P-loop containing nucleoside triphosphate hydrolases"/>
    <property type="match status" value="1"/>
</dbReference>
<dbReference type="GO" id="GO:0016787">
    <property type="term" value="F:hydrolase activity"/>
    <property type="evidence" value="ECO:0007669"/>
    <property type="project" value="UniProtKB-KW"/>
</dbReference>
<dbReference type="Proteomes" id="UP000249402">
    <property type="component" value="Unassembled WGS sequence"/>
</dbReference>
<dbReference type="PANTHER" id="PTHR14143">
    <property type="entry name" value="INTERFERON-INDUCIBLE GTPASE FAMILY MEMBER"/>
    <property type="match status" value="1"/>
</dbReference>
<protein>
    <submittedName>
        <fullName evidence="3">P-loop containing nucleoside triphosphate hydrolase protein</fullName>
    </submittedName>
</protein>
<dbReference type="InterPro" id="IPR007743">
    <property type="entry name" value="Immunity-related_GTPase-like"/>
</dbReference>
<dbReference type="PANTHER" id="PTHR14143:SF1">
    <property type="entry name" value="IRG-TYPE G DOMAIN-CONTAINING PROTEIN"/>
    <property type="match status" value="1"/>
</dbReference>
<dbReference type="GO" id="GO:0016020">
    <property type="term" value="C:membrane"/>
    <property type="evidence" value="ECO:0007669"/>
    <property type="project" value="InterPro"/>
</dbReference>
<reference evidence="3 4" key="1">
    <citation type="submission" date="2018-02" db="EMBL/GenBank/DDBJ databases">
        <title>The genomes of Aspergillus section Nigri reveals drivers in fungal speciation.</title>
        <authorList>
            <consortium name="DOE Joint Genome Institute"/>
            <person name="Vesth T.C."/>
            <person name="Nybo J."/>
            <person name="Theobald S."/>
            <person name="Brandl J."/>
            <person name="Frisvad J.C."/>
            <person name="Nielsen K.F."/>
            <person name="Lyhne E.K."/>
            <person name="Kogle M.E."/>
            <person name="Kuo A."/>
            <person name="Riley R."/>
            <person name="Clum A."/>
            <person name="Nolan M."/>
            <person name="Lipzen A."/>
            <person name="Salamov A."/>
            <person name="Henrissat B."/>
            <person name="Wiebenga A."/>
            <person name="De vries R.P."/>
            <person name="Grigoriev I.V."/>
            <person name="Mortensen U.H."/>
            <person name="Andersen M.R."/>
            <person name="Baker S.E."/>
        </authorList>
    </citation>
    <scope>NUCLEOTIDE SEQUENCE [LARGE SCALE GENOMIC DNA]</scope>
    <source>
        <strain evidence="3 4">CBS 121593</strain>
    </source>
</reference>
<gene>
    <name evidence="3" type="ORF">BO80DRAFT_446968</name>
</gene>
<evidence type="ECO:0000256" key="1">
    <source>
        <dbReference type="ARBA" id="ARBA00005429"/>
    </source>
</evidence>
<evidence type="ECO:0000313" key="4">
    <source>
        <dbReference type="Proteomes" id="UP000249402"/>
    </source>
</evidence>